<keyword evidence="4" id="KW-1003">Cell membrane</keyword>
<dbReference type="PANTHER" id="PTHR39583:SF2">
    <property type="entry name" value="TYPE II SECRETION SYSTEM PROTEIN J"/>
    <property type="match status" value="1"/>
</dbReference>
<dbReference type="SUPFAM" id="SSF54523">
    <property type="entry name" value="Pili subunits"/>
    <property type="match status" value="1"/>
</dbReference>
<dbReference type="InterPro" id="IPR012902">
    <property type="entry name" value="N_methyl_site"/>
</dbReference>
<keyword evidence="6" id="KW-0997">Cell inner membrane</keyword>
<keyword evidence="7 10" id="KW-0812">Transmembrane</keyword>
<evidence type="ECO:0000256" key="10">
    <source>
        <dbReference type="SAM" id="Phobius"/>
    </source>
</evidence>
<comment type="similarity">
    <text evidence="2">Belongs to the GSP J family.</text>
</comment>
<dbReference type="Proteomes" id="UP000298050">
    <property type="component" value="Unassembled WGS sequence"/>
</dbReference>
<name>A0A4Z0M3I8_9GAMM</name>
<comment type="caution">
    <text evidence="11">The sequence shown here is derived from an EMBL/GenBank/DDBJ whole genome shotgun (WGS) entry which is preliminary data.</text>
</comment>
<accession>A0A4Z0M3I8</accession>
<keyword evidence="8 10" id="KW-1133">Transmembrane helix</keyword>
<evidence type="ECO:0000313" key="11">
    <source>
        <dbReference type="EMBL" id="TGD74024.1"/>
    </source>
</evidence>
<dbReference type="Pfam" id="PF11612">
    <property type="entry name" value="T2SSJ"/>
    <property type="match status" value="1"/>
</dbReference>
<evidence type="ECO:0000256" key="4">
    <source>
        <dbReference type="ARBA" id="ARBA00022475"/>
    </source>
</evidence>
<evidence type="ECO:0000256" key="7">
    <source>
        <dbReference type="ARBA" id="ARBA00022692"/>
    </source>
</evidence>
<keyword evidence="5" id="KW-0488">Methylation</keyword>
<dbReference type="EMBL" id="SRLE01000006">
    <property type="protein sequence ID" value="TGD74024.1"/>
    <property type="molecule type" value="Genomic_DNA"/>
</dbReference>
<dbReference type="Gene3D" id="3.10.610.10">
    <property type="entry name" value="GSPII I/J protein-like"/>
    <property type="match status" value="1"/>
</dbReference>
<evidence type="ECO:0000256" key="2">
    <source>
        <dbReference type="ARBA" id="ARBA00011084"/>
    </source>
</evidence>
<evidence type="ECO:0000256" key="1">
    <source>
        <dbReference type="ARBA" id="ARBA00004377"/>
    </source>
</evidence>
<reference evidence="11 12" key="1">
    <citation type="submission" date="2019-04" db="EMBL/GenBank/DDBJ databases">
        <title>Taxonomy of novel Haliea sp. from mangrove soil of West Coast of India.</title>
        <authorList>
            <person name="Verma A."/>
            <person name="Kumar P."/>
            <person name="Krishnamurthi S."/>
        </authorList>
    </citation>
    <scope>NUCLEOTIDE SEQUENCE [LARGE SCALE GENOMIC DNA]</scope>
    <source>
        <strain evidence="11 12">SAOS-164</strain>
    </source>
</reference>
<evidence type="ECO:0000256" key="9">
    <source>
        <dbReference type="ARBA" id="ARBA00023136"/>
    </source>
</evidence>
<dbReference type="Gene3D" id="2.10.70.20">
    <property type="entry name" value="gspk-gspi-gspj complex like domains"/>
    <property type="match status" value="1"/>
</dbReference>
<dbReference type="Pfam" id="PF07963">
    <property type="entry name" value="N_methyl"/>
    <property type="match status" value="1"/>
</dbReference>
<gene>
    <name evidence="11" type="primary">gspJ</name>
    <name evidence="11" type="ORF">E4634_07745</name>
</gene>
<proteinExistence type="inferred from homology"/>
<keyword evidence="9 10" id="KW-0472">Membrane</keyword>
<comment type="subcellular location">
    <subcellularLocation>
        <location evidence="1">Cell inner membrane</location>
        <topology evidence="1">Single-pass membrane protein</topology>
    </subcellularLocation>
</comment>
<sequence length="224" mass="25526">MRRRCPVSLSHRQRGFTLIEVLIAMAITAVVAAIAYRIFATVLVGAERTEASMERVYEVNRAWMFISRDLEQFVGRPVRDEFGEDEPAMIGGPAARFTLAFTRSGWFDPMGNPRPELQRVNYRVEDGALWRDSFPVLDRGGNTEPYETRLLEEVDDLQVLFLPPTTAVRTVGSSSELDTRQWQDSWVADTSQPGSLLEPPLAVEVRLLLRDWGEMRRIYVLPPI</sequence>
<dbReference type="GO" id="GO:0015627">
    <property type="term" value="C:type II protein secretion system complex"/>
    <property type="evidence" value="ECO:0007669"/>
    <property type="project" value="InterPro"/>
</dbReference>
<evidence type="ECO:0000256" key="5">
    <source>
        <dbReference type="ARBA" id="ARBA00022481"/>
    </source>
</evidence>
<dbReference type="PANTHER" id="PTHR39583">
    <property type="entry name" value="TYPE II SECRETION SYSTEM PROTEIN J-RELATED"/>
    <property type="match status" value="1"/>
</dbReference>
<dbReference type="NCBIfam" id="TIGR02532">
    <property type="entry name" value="IV_pilin_GFxxxE"/>
    <property type="match status" value="1"/>
</dbReference>
<dbReference type="InterPro" id="IPR045584">
    <property type="entry name" value="Pilin-like"/>
</dbReference>
<dbReference type="GO" id="GO:0005886">
    <property type="term" value="C:plasma membrane"/>
    <property type="evidence" value="ECO:0007669"/>
    <property type="project" value="UniProtKB-SubCell"/>
</dbReference>
<evidence type="ECO:0000256" key="3">
    <source>
        <dbReference type="ARBA" id="ARBA00021539"/>
    </source>
</evidence>
<evidence type="ECO:0000256" key="8">
    <source>
        <dbReference type="ARBA" id="ARBA00022989"/>
    </source>
</evidence>
<dbReference type="OrthoDB" id="9794345at2"/>
<keyword evidence="12" id="KW-1185">Reference proteome</keyword>
<evidence type="ECO:0000313" key="12">
    <source>
        <dbReference type="Proteomes" id="UP000298050"/>
    </source>
</evidence>
<dbReference type="InterPro" id="IPR010055">
    <property type="entry name" value="T2SS_protein-GspJ"/>
</dbReference>
<dbReference type="PROSITE" id="PS00409">
    <property type="entry name" value="PROKAR_NTER_METHYL"/>
    <property type="match status" value="1"/>
</dbReference>
<dbReference type="GO" id="GO:0015628">
    <property type="term" value="P:protein secretion by the type II secretion system"/>
    <property type="evidence" value="ECO:0007669"/>
    <property type="project" value="InterPro"/>
</dbReference>
<organism evidence="11 12">
    <name type="scientific">Mangrovimicrobium sediminis</name>
    <dbReference type="NCBI Taxonomy" id="2562682"/>
    <lineage>
        <taxon>Bacteria</taxon>
        <taxon>Pseudomonadati</taxon>
        <taxon>Pseudomonadota</taxon>
        <taxon>Gammaproteobacteria</taxon>
        <taxon>Cellvibrionales</taxon>
        <taxon>Halieaceae</taxon>
        <taxon>Mangrovimicrobium</taxon>
    </lineage>
</organism>
<feature type="transmembrane region" description="Helical" evidence="10">
    <location>
        <begin position="21"/>
        <end position="46"/>
    </location>
</feature>
<dbReference type="NCBIfam" id="TIGR01711">
    <property type="entry name" value="gspJ"/>
    <property type="match status" value="1"/>
</dbReference>
<evidence type="ECO:0000256" key="6">
    <source>
        <dbReference type="ARBA" id="ARBA00022519"/>
    </source>
</evidence>
<dbReference type="AlphaFoldDB" id="A0A4Z0M3I8"/>
<dbReference type="InterPro" id="IPR051621">
    <property type="entry name" value="T2SS_protein_J"/>
</dbReference>
<protein>
    <recommendedName>
        <fullName evidence="3">Type II secretion system protein J</fullName>
    </recommendedName>
</protein>